<dbReference type="InterPro" id="IPR012132">
    <property type="entry name" value="GMC_OxRdtase"/>
</dbReference>
<name>A0AB34FZS3_9HYPO</name>
<dbReference type="Gene3D" id="3.30.560.10">
    <property type="entry name" value="Glucose Oxidase, domain 3"/>
    <property type="match status" value="1"/>
</dbReference>
<dbReference type="PANTHER" id="PTHR11552:SF147">
    <property type="entry name" value="CHOLINE DEHYDROGENASE, MITOCHONDRIAL"/>
    <property type="match status" value="1"/>
</dbReference>
<keyword evidence="9" id="KW-1185">Reference proteome</keyword>
<sequence length="654" mass="71443">MLFSKSALLVPLLSQLTFAQPTTGNGTTSDCHGTDTFDYIVVGSGPGGGPLAVNLAHAGHSVLLLEAGQNHTDKESQQIPAFFGEAQYDAEQGWWFYVKHYSNETQAAKDSKLVWTQPNGEYWVGFDPPAGSKQLGFWYPRAGTLGGCDTHNGGVTVYPSEWDWDNIANLTGDKTWGHKHMRSYFEKLERNTFLPAGAPGHGFSGYQPVGVGDSSVFTKDPQIVAVAQGSAAALGLKERSESRDWDVILKKDSNGEVPDRDLQNDAYQLSFKRSEEMKRYSAANRVNDGIAMGLPLTVRFDSLVTRVLVDENRKATGVELLEGSMLYKADPRVQKNGTSYTGKRRTFKAKREVIIAGGSFNTPQILMLSGIGPAEHLKEFNISVVADLPGVGRNLQDHYEVPVIHEFPDNFTVFDGCIVDKDQVSPCYQQWRDNRTGPWTTLGFSQIALWTTSVAPRGERDIILYGYPDTIRGHLPPFTDWDKYKTGSNKYTFTVAESHSRNRAGTVRLTSPDPRDMPEINFEYFADGADADVQGLVDGVNFARKVFDAVPGKTGAASKESYPGRNVSSAEDLGEFVKAEAYGHHPTGTAAIGGEGDALAVLDSRFRVRGVEGLRVVDASVFPEVPGTFPLIAVFMISEKASDVILQDAKAGGN</sequence>
<dbReference type="InterPro" id="IPR036188">
    <property type="entry name" value="FAD/NAD-bd_sf"/>
</dbReference>
<evidence type="ECO:0000256" key="2">
    <source>
        <dbReference type="ARBA" id="ARBA00010790"/>
    </source>
</evidence>
<keyword evidence="4 5" id="KW-0274">FAD</keyword>
<feature type="signal peptide" evidence="6">
    <location>
        <begin position="1"/>
        <end position="19"/>
    </location>
</feature>
<evidence type="ECO:0000313" key="9">
    <source>
        <dbReference type="Proteomes" id="UP001163105"/>
    </source>
</evidence>
<dbReference type="AlphaFoldDB" id="A0AB34FZS3"/>
<feature type="binding site" evidence="5">
    <location>
        <position position="304"/>
    </location>
    <ligand>
        <name>FAD</name>
        <dbReference type="ChEBI" id="CHEBI:57692"/>
    </ligand>
</feature>
<protein>
    <submittedName>
        <fullName evidence="8">Choline dehydrogenase protein</fullName>
    </submittedName>
</protein>
<dbReference type="Gene3D" id="3.50.50.60">
    <property type="entry name" value="FAD/NAD(P)-binding domain"/>
    <property type="match status" value="1"/>
</dbReference>
<evidence type="ECO:0000313" key="8">
    <source>
        <dbReference type="EMBL" id="KAJ6444629.1"/>
    </source>
</evidence>
<dbReference type="Pfam" id="PF05199">
    <property type="entry name" value="GMC_oxred_C"/>
    <property type="match status" value="1"/>
</dbReference>
<evidence type="ECO:0000256" key="5">
    <source>
        <dbReference type="PIRSR" id="PIRSR000137-2"/>
    </source>
</evidence>
<dbReference type="PIRSF" id="PIRSF000137">
    <property type="entry name" value="Alcohol_oxidase"/>
    <property type="match status" value="1"/>
</dbReference>
<dbReference type="InterPro" id="IPR000172">
    <property type="entry name" value="GMC_OxRdtase_N"/>
</dbReference>
<dbReference type="GO" id="GO:0016614">
    <property type="term" value="F:oxidoreductase activity, acting on CH-OH group of donors"/>
    <property type="evidence" value="ECO:0007669"/>
    <property type="project" value="InterPro"/>
</dbReference>
<dbReference type="SUPFAM" id="SSF51905">
    <property type="entry name" value="FAD/NAD(P)-binding domain"/>
    <property type="match status" value="1"/>
</dbReference>
<evidence type="ECO:0000256" key="6">
    <source>
        <dbReference type="SAM" id="SignalP"/>
    </source>
</evidence>
<comment type="caution">
    <text evidence="8">The sequence shown here is derived from an EMBL/GenBank/DDBJ whole genome shotgun (WGS) entry which is preliminary data.</text>
</comment>
<dbReference type="GO" id="GO:0050660">
    <property type="term" value="F:flavin adenine dinucleotide binding"/>
    <property type="evidence" value="ECO:0007669"/>
    <property type="project" value="InterPro"/>
</dbReference>
<gene>
    <name evidence="8" type="ORF">O9K51_03025</name>
</gene>
<dbReference type="PROSITE" id="PS00624">
    <property type="entry name" value="GMC_OXRED_2"/>
    <property type="match status" value="1"/>
</dbReference>
<evidence type="ECO:0000256" key="4">
    <source>
        <dbReference type="ARBA" id="ARBA00022827"/>
    </source>
</evidence>
<feature type="domain" description="Glucose-methanol-choline oxidoreductase N-terminal" evidence="7">
    <location>
        <begin position="358"/>
        <end position="372"/>
    </location>
</feature>
<keyword evidence="6" id="KW-0732">Signal</keyword>
<reference evidence="8" key="1">
    <citation type="submission" date="2023-01" db="EMBL/GenBank/DDBJ databases">
        <title>The growth and conidiation of Purpureocillium lavendulum are regulated by nitrogen source and histone H3K14 acetylation.</title>
        <authorList>
            <person name="Tang P."/>
            <person name="Han J."/>
            <person name="Zhang C."/>
            <person name="Tang P."/>
            <person name="Qi F."/>
            <person name="Zhang K."/>
            <person name="Liang L."/>
        </authorList>
    </citation>
    <scope>NUCLEOTIDE SEQUENCE</scope>
    <source>
        <strain evidence="8">YMF1.00683</strain>
    </source>
</reference>
<dbReference type="Proteomes" id="UP001163105">
    <property type="component" value="Unassembled WGS sequence"/>
</dbReference>
<comment type="cofactor">
    <cofactor evidence="1 5">
        <name>FAD</name>
        <dbReference type="ChEBI" id="CHEBI:57692"/>
    </cofactor>
</comment>
<comment type="similarity">
    <text evidence="2">Belongs to the GMC oxidoreductase family.</text>
</comment>
<dbReference type="PANTHER" id="PTHR11552">
    <property type="entry name" value="GLUCOSE-METHANOL-CHOLINE GMC OXIDOREDUCTASE"/>
    <property type="match status" value="1"/>
</dbReference>
<dbReference type="SUPFAM" id="SSF54373">
    <property type="entry name" value="FAD-linked reductases, C-terminal domain"/>
    <property type="match status" value="1"/>
</dbReference>
<evidence type="ECO:0000256" key="3">
    <source>
        <dbReference type="ARBA" id="ARBA00022630"/>
    </source>
</evidence>
<feature type="chain" id="PRO_5044316316" evidence="6">
    <location>
        <begin position="20"/>
        <end position="654"/>
    </location>
</feature>
<keyword evidence="3" id="KW-0285">Flavoprotein</keyword>
<dbReference type="InterPro" id="IPR007867">
    <property type="entry name" value="GMC_OxRtase_C"/>
</dbReference>
<evidence type="ECO:0000256" key="1">
    <source>
        <dbReference type="ARBA" id="ARBA00001974"/>
    </source>
</evidence>
<organism evidence="8 9">
    <name type="scientific">Purpureocillium lavendulum</name>
    <dbReference type="NCBI Taxonomy" id="1247861"/>
    <lineage>
        <taxon>Eukaryota</taxon>
        <taxon>Fungi</taxon>
        <taxon>Dikarya</taxon>
        <taxon>Ascomycota</taxon>
        <taxon>Pezizomycotina</taxon>
        <taxon>Sordariomycetes</taxon>
        <taxon>Hypocreomycetidae</taxon>
        <taxon>Hypocreales</taxon>
        <taxon>Ophiocordycipitaceae</taxon>
        <taxon>Purpureocillium</taxon>
    </lineage>
</organism>
<evidence type="ECO:0000259" key="7">
    <source>
        <dbReference type="PROSITE" id="PS00624"/>
    </source>
</evidence>
<dbReference type="EMBL" id="JAQHRD010000002">
    <property type="protein sequence ID" value="KAJ6444629.1"/>
    <property type="molecule type" value="Genomic_DNA"/>
</dbReference>
<dbReference type="Pfam" id="PF00732">
    <property type="entry name" value="GMC_oxred_N"/>
    <property type="match status" value="1"/>
</dbReference>
<proteinExistence type="inferred from homology"/>
<accession>A0AB34FZS3</accession>
<feature type="binding site" evidence="5">
    <location>
        <begin position="152"/>
        <end position="155"/>
    </location>
    <ligand>
        <name>FAD</name>
        <dbReference type="ChEBI" id="CHEBI:57692"/>
    </ligand>
</feature>